<evidence type="ECO:0000313" key="1">
    <source>
        <dbReference type="EMBL" id="GHC65842.1"/>
    </source>
</evidence>
<accession>A0A8J3GGM9</accession>
<evidence type="ECO:0000313" key="2">
    <source>
        <dbReference type="Proteomes" id="UP000641137"/>
    </source>
</evidence>
<dbReference type="Pfam" id="PF12616">
    <property type="entry name" value="DUF3775"/>
    <property type="match status" value="1"/>
</dbReference>
<keyword evidence="2" id="KW-1185">Reference proteome</keyword>
<dbReference type="Proteomes" id="UP000641137">
    <property type="component" value="Unassembled WGS sequence"/>
</dbReference>
<reference evidence="1" key="2">
    <citation type="submission" date="2020-09" db="EMBL/GenBank/DDBJ databases">
        <authorList>
            <person name="Sun Q."/>
            <person name="Kim S."/>
        </authorList>
    </citation>
    <scope>NUCLEOTIDE SEQUENCE</scope>
    <source>
        <strain evidence="1">KCTC 42097</strain>
    </source>
</reference>
<comment type="caution">
    <text evidence="1">The sequence shown here is derived from an EMBL/GenBank/DDBJ whole genome shotgun (WGS) entry which is preliminary data.</text>
</comment>
<protein>
    <recommendedName>
        <fullName evidence="3">DUF3775 domain-containing protein</fullName>
    </recommendedName>
</protein>
<gene>
    <name evidence="1" type="ORF">GCM10010136_08860</name>
</gene>
<name>A0A8J3GGM9_9HYPH</name>
<reference evidence="1" key="1">
    <citation type="journal article" date="2014" name="Int. J. Syst. Evol. Microbiol.">
        <title>Complete genome sequence of Corynebacterium casei LMG S-19264T (=DSM 44701T), isolated from a smear-ripened cheese.</title>
        <authorList>
            <consortium name="US DOE Joint Genome Institute (JGI-PGF)"/>
            <person name="Walter F."/>
            <person name="Albersmeier A."/>
            <person name="Kalinowski J."/>
            <person name="Ruckert C."/>
        </authorList>
    </citation>
    <scope>NUCLEOTIDE SEQUENCE</scope>
    <source>
        <strain evidence="1">KCTC 42097</strain>
    </source>
</reference>
<proteinExistence type="predicted"/>
<dbReference type="InterPro" id="IPR022254">
    <property type="entry name" value="DUF3775"/>
</dbReference>
<organism evidence="1 2">
    <name type="scientific">Limoniibacter endophyticus</name>
    <dbReference type="NCBI Taxonomy" id="1565040"/>
    <lineage>
        <taxon>Bacteria</taxon>
        <taxon>Pseudomonadati</taxon>
        <taxon>Pseudomonadota</taxon>
        <taxon>Alphaproteobacteria</taxon>
        <taxon>Hyphomicrobiales</taxon>
        <taxon>Bartonellaceae</taxon>
        <taxon>Limoniibacter</taxon>
    </lineage>
</organism>
<evidence type="ECO:0008006" key="3">
    <source>
        <dbReference type="Google" id="ProtNLM"/>
    </source>
</evidence>
<sequence>MQKQDREFELSLKTDEIRDLILKARAVGAELRSDFDAGYEHDTEVDDDFHETHRHDGLAEEEQDDLRASELRGLISDLNVDQRLELLAIVWIGRGDFTPDEWEDALVEARRRNLRRIPDYLLSLPMLDDHLEAGLEAIGA</sequence>
<dbReference type="AlphaFoldDB" id="A0A8J3GGM9"/>
<dbReference type="RefSeq" id="WP_189488251.1">
    <property type="nucleotide sequence ID" value="NZ_BMZO01000002.1"/>
</dbReference>
<dbReference type="EMBL" id="BMZO01000002">
    <property type="protein sequence ID" value="GHC65842.1"/>
    <property type="molecule type" value="Genomic_DNA"/>
</dbReference>